<proteinExistence type="predicted"/>
<comment type="caution">
    <text evidence="2">The sequence shown here is derived from an EMBL/GenBank/DDBJ whole genome shotgun (WGS) entry which is preliminary data.</text>
</comment>
<sequence length="135" mass="15152">HLPQQPQQPPLLALPSTPPAKTRSSSHPPHKCPMAETFDRSPAPGELPFAKVSLIHTPVSWKRCWWWPKDWSPKRWRSRCGLFPRGKHRRNGGAVPIANLCAGIRIILTSTSKRDKLTKAVIRVLAWFIAVGDGI</sequence>
<reference evidence="2 3" key="1">
    <citation type="journal article" date="2019" name="Genome Biol. Evol.">
        <title>Insights into the evolution of the New World diploid cottons (Gossypium, subgenus Houzingenia) based on genome sequencing.</title>
        <authorList>
            <person name="Grover C.E."/>
            <person name="Arick M.A. 2nd"/>
            <person name="Thrash A."/>
            <person name="Conover J.L."/>
            <person name="Sanders W.S."/>
            <person name="Peterson D.G."/>
            <person name="Frelichowski J.E."/>
            <person name="Scheffler J.A."/>
            <person name="Scheffler B.E."/>
            <person name="Wendel J.F."/>
        </authorList>
    </citation>
    <scope>NUCLEOTIDE SEQUENCE [LARGE SCALE GENOMIC DNA]</scope>
    <source>
        <strain evidence="2">185</strain>
        <tissue evidence="2">Leaf</tissue>
    </source>
</reference>
<gene>
    <name evidence="2" type="ORF">Goari_001802</name>
</gene>
<evidence type="ECO:0000313" key="2">
    <source>
        <dbReference type="EMBL" id="MBA0700237.1"/>
    </source>
</evidence>
<feature type="non-terminal residue" evidence="2">
    <location>
        <position position="1"/>
    </location>
</feature>
<keyword evidence="3" id="KW-1185">Reference proteome</keyword>
<evidence type="ECO:0000256" key="1">
    <source>
        <dbReference type="SAM" id="MobiDB-lite"/>
    </source>
</evidence>
<dbReference type="Proteomes" id="UP000593577">
    <property type="component" value="Unassembled WGS sequence"/>
</dbReference>
<evidence type="ECO:0000313" key="3">
    <source>
        <dbReference type="Proteomes" id="UP000593577"/>
    </source>
</evidence>
<feature type="compositionally biased region" description="Low complexity" evidence="1">
    <location>
        <begin position="1"/>
        <end position="15"/>
    </location>
</feature>
<accession>A0A7J8YKV0</accession>
<feature type="region of interest" description="Disordered" evidence="1">
    <location>
        <begin position="1"/>
        <end position="39"/>
    </location>
</feature>
<organism evidence="2 3">
    <name type="scientific">Gossypium aridum</name>
    <name type="common">American cotton</name>
    <name type="synonym">Erioxylum aridum</name>
    <dbReference type="NCBI Taxonomy" id="34290"/>
    <lineage>
        <taxon>Eukaryota</taxon>
        <taxon>Viridiplantae</taxon>
        <taxon>Streptophyta</taxon>
        <taxon>Embryophyta</taxon>
        <taxon>Tracheophyta</taxon>
        <taxon>Spermatophyta</taxon>
        <taxon>Magnoliopsida</taxon>
        <taxon>eudicotyledons</taxon>
        <taxon>Gunneridae</taxon>
        <taxon>Pentapetalae</taxon>
        <taxon>rosids</taxon>
        <taxon>malvids</taxon>
        <taxon>Malvales</taxon>
        <taxon>Malvaceae</taxon>
        <taxon>Malvoideae</taxon>
        <taxon>Gossypium</taxon>
    </lineage>
</organism>
<dbReference type="AlphaFoldDB" id="A0A7J8YKV0"/>
<protein>
    <submittedName>
        <fullName evidence="2">Uncharacterized protein</fullName>
    </submittedName>
</protein>
<dbReference type="EMBL" id="JABFAA010000013">
    <property type="protein sequence ID" value="MBA0700237.1"/>
    <property type="molecule type" value="Genomic_DNA"/>
</dbReference>
<name>A0A7J8YKV0_GOSAI</name>